<dbReference type="GO" id="GO:0009507">
    <property type="term" value="C:chloroplast"/>
    <property type="evidence" value="ECO:0007669"/>
    <property type="project" value="UniProtKB-SubCell"/>
</dbReference>
<dbReference type="SMART" id="SM00739">
    <property type="entry name" value="KOW"/>
    <property type="match status" value="1"/>
</dbReference>
<sequence>MKFNPNVASSRRKSRKAHFSAHSEARRKIMSAHLSKELREKYNVRSMPIRKDDEVVIARGTHKDRTGKVITVYRRKYVIHVAGLTKDKQNGAPVQVGVQPSNCTITKLKIDKSRQAILDRKNRTSADKGKYSEPKEPVMNQVD</sequence>
<dbReference type="GO" id="GO:0006412">
    <property type="term" value="P:translation"/>
    <property type="evidence" value="ECO:0007669"/>
    <property type="project" value="InterPro"/>
</dbReference>
<dbReference type="CDD" id="cd06089">
    <property type="entry name" value="KOW_RPL26"/>
    <property type="match status" value="1"/>
</dbReference>
<dbReference type="AlphaFoldDB" id="A0A7R9WDJ0"/>
<keyword evidence="6" id="KW-0687">Ribonucleoprotein</keyword>
<dbReference type="EMBL" id="HBED01037561">
    <property type="protein sequence ID" value="CAD8320523.1"/>
    <property type="molecule type" value="Transcribed_RNA"/>
</dbReference>
<comment type="subcellular location">
    <subcellularLocation>
        <location evidence="1">Plastid</location>
        <location evidence="1">Chloroplast</location>
    </subcellularLocation>
</comment>
<dbReference type="InterPro" id="IPR005756">
    <property type="entry name" value="Ribosomal_uL24_euk/arc"/>
</dbReference>
<feature type="region of interest" description="Disordered" evidence="7">
    <location>
        <begin position="116"/>
        <end position="143"/>
    </location>
</feature>
<dbReference type="NCBIfam" id="TIGR01080">
    <property type="entry name" value="rplX_A_E"/>
    <property type="match status" value="1"/>
</dbReference>
<protein>
    <recommendedName>
        <fullName evidence="8">KOW domain-containing protein</fullName>
    </recommendedName>
</protein>
<organism evidence="9">
    <name type="scientific">Pseudictyota dubia</name>
    <dbReference type="NCBI Taxonomy" id="2749911"/>
    <lineage>
        <taxon>Eukaryota</taxon>
        <taxon>Sar</taxon>
        <taxon>Stramenopiles</taxon>
        <taxon>Ochrophyta</taxon>
        <taxon>Bacillariophyta</taxon>
        <taxon>Mediophyceae</taxon>
        <taxon>Biddulphiophycidae</taxon>
        <taxon>Eupodiscales</taxon>
        <taxon>Odontellaceae</taxon>
        <taxon>Pseudictyota</taxon>
    </lineage>
</organism>
<keyword evidence="4" id="KW-0934">Plastid</keyword>
<evidence type="ECO:0000313" key="9">
    <source>
        <dbReference type="EMBL" id="CAD8320523.1"/>
    </source>
</evidence>
<keyword evidence="5" id="KW-0689">Ribosomal protein</keyword>
<dbReference type="Pfam" id="PF00467">
    <property type="entry name" value="KOW"/>
    <property type="match status" value="1"/>
</dbReference>
<dbReference type="SUPFAM" id="SSF50104">
    <property type="entry name" value="Translation proteins SH3-like domain"/>
    <property type="match status" value="1"/>
</dbReference>
<feature type="compositionally biased region" description="Basic and acidic residues" evidence="7">
    <location>
        <begin position="116"/>
        <end position="136"/>
    </location>
</feature>
<feature type="region of interest" description="Disordered" evidence="7">
    <location>
        <begin position="1"/>
        <end position="24"/>
    </location>
</feature>
<dbReference type="InterPro" id="IPR008991">
    <property type="entry name" value="Translation_prot_SH3-like_sf"/>
</dbReference>
<keyword evidence="3" id="KW-0150">Chloroplast</keyword>
<evidence type="ECO:0000256" key="3">
    <source>
        <dbReference type="ARBA" id="ARBA00022528"/>
    </source>
</evidence>
<accession>A0A7R9WDJ0</accession>
<dbReference type="GO" id="GO:0015934">
    <property type="term" value="C:large ribosomal subunit"/>
    <property type="evidence" value="ECO:0007669"/>
    <property type="project" value="InterPro"/>
</dbReference>
<gene>
    <name evidence="9" type="ORF">TDUB1175_LOCUS18939</name>
</gene>
<feature type="domain" description="KOW" evidence="8">
    <location>
        <begin position="48"/>
        <end position="75"/>
    </location>
</feature>
<proteinExistence type="inferred from homology"/>
<dbReference type="FunFam" id="2.30.30.30:FF:000009">
    <property type="entry name" value="60S ribosomal protein L26"/>
    <property type="match status" value="1"/>
</dbReference>
<dbReference type="InterPro" id="IPR005824">
    <property type="entry name" value="KOW"/>
</dbReference>
<dbReference type="GO" id="GO:0003735">
    <property type="term" value="F:structural constituent of ribosome"/>
    <property type="evidence" value="ECO:0007669"/>
    <property type="project" value="InterPro"/>
</dbReference>
<dbReference type="Gene3D" id="2.30.30.30">
    <property type="match status" value="1"/>
</dbReference>
<evidence type="ECO:0000256" key="6">
    <source>
        <dbReference type="ARBA" id="ARBA00023274"/>
    </source>
</evidence>
<evidence type="ECO:0000256" key="4">
    <source>
        <dbReference type="ARBA" id="ARBA00022640"/>
    </source>
</evidence>
<dbReference type="InterPro" id="IPR014722">
    <property type="entry name" value="Rib_uL2_dom2"/>
</dbReference>
<evidence type="ECO:0000256" key="2">
    <source>
        <dbReference type="ARBA" id="ARBA00010618"/>
    </source>
</evidence>
<feature type="compositionally biased region" description="Basic residues" evidence="7">
    <location>
        <begin position="10"/>
        <end position="19"/>
    </location>
</feature>
<evidence type="ECO:0000256" key="1">
    <source>
        <dbReference type="ARBA" id="ARBA00004229"/>
    </source>
</evidence>
<dbReference type="Pfam" id="PF16906">
    <property type="entry name" value="Ribosomal_L26"/>
    <property type="match status" value="1"/>
</dbReference>
<evidence type="ECO:0000256" key="7">
    <source>
        <dbReference type="SAM" id="MobiDB-lite"/>
    </source>
</evidence>
<name>A0A7R9WDJ0_9STRA</name>
<dbReference type="PANTHER" id="PTHR11143">
    <property type="entry name" value="60S RIBOSOMAL PROTEIN L26 FAMILY MEMBER"/>
    <property type="match status" value="1"/>
</dbReference>
<evidence type="ECO:0000259" key="8">
    <source>
        <dbReference type="SMART" id="SM00739"/>
    </source>
</evidence>
<reference evidence="9" key="1">
    <citation type="submission" date="2021-01" db="EMBL/GenBank/DDBJ databases">
        <authorList>
            <person name="Corre E."/>
            <person name="Pelletier E."/>
            <person name="Niang G."/>
            <person name="Scheremetjew M."/>
            <person name="Finn R."/>
            <person name="Kale V."/>
            <person name="Holt S."/>
            <person name="Cochrane G."/>
            <person name="Meng A."/>
            <person name="Brown T."/>
            <person name="Cohen L."/>
        </authorList>
    </citation>
    <scope>NUCLEOTIDE SEQUENCE</scope>
    <source>
        <strain evidence="9">CCMP147</strain>
    </source>
</reference>
<dbReference type="InterPro" id="IPR041988">
    <property type="entry name" value="Ribosomal_uL24_KOW"/>
</dbReference>
<evidence type="ECO:0000256" key="5">
    <source>
        <dbReference type="ARBA" id="ARBA00022980"/>
    </source>
</evidence>
<comment type="similarity">
    <text evidence="2">Belongs to the universal ribosomal protein uL24 family.</text>
</comment>
<dbReference type="GO" id="GO:0003723">
    <property type="term" value="F:RNA binding"/>
    <property type="evidence" value="ECO:0007669"/>
    <property type="project" value="InterPro"/>
</dbReference>